<reference evidence="2 3" key="1">
    <citation type="submission" date="2013-12" db="EMBL/GenBank/DDBJ databases">
        <title>Complete genome sequence of Rhizobium etli bv. mimosae IE4771.</title>
        <authorList>
            <person name="Bustos P."/>
            <person name="Santamaria R.I."/>
            <person name="Lozano L."/>
            <person name="Ormeno-Orrillo E."/>
            <person name="Rogel M.A."/>
            <person name="Romero D."/>
            <person name="Cevallos M.A."/>
            <person name="Martinez-Romero E."/>
            <person name="Gonzalez V."/>
        </authorList>
    </citation>
    <scope>NUCLEOTIDE SEQUENCE [LARGE SCALE GENOMIC DNA]</scope>
    <source>
        <strain evidence="2 3">IE4771</strain>
        <plasmid evidence="3">Plasmid pRetIE4771b</plasmid>
    </source>
</reference>
<protein>
    <submittedName>
        <fullName evidence="2">Uncharacterized protein</fullName>
    </submittedName>
</protein>
<dbReference type="AlphaFoldDB" id="A0A060I3R6"/>
<geneLocation type="plasmid" evidence="2 3">
    <name>pRetIE4771b</name>
</geneLocation>
<accession>A0A060I3R6</accession>
<gene>
    <name evidence="2" type="ORF">IE4771_PB00063</name>
</gene>
<name>A0A060I3R6_RHIET</name>
<evidence type="ECO:0000313" key="2">
    <source>
        <dbReference type="EMBL" id="AIC29798.1"/>
    </source>
</evidence>
<evidence type="ECO:0000313" key="3">
    <source>
        <dbReference type="Proteomes" id="UP000027180"/>
    </source>
</evidence>
<dbReference type="KEGG" id="rei:IE4771_PB00063"/>
<sequence>MSLSVPFDPMCGHFSPERENPRNKAVRRARSKKTLVGLQNFSGAFAQFNPLTGFRGAHGGPFRIAGLCSLRPNNGNLLIRE</sequence>
<dbReference type="HOGENOM" id="CLU_2571399_0_0_5"/>
<proteinExistence type="predicted"/>
<dbReference type="EMBL" id="CP006988">
    <property type="protein sequence ID" value="AIC29798.1"/>
    <property type="molecule type" value="Genomic_DNA"/>
</dbReference>
<feature type="region of interest" description="Disordered" evidence="1">
    <location>
        <begin position="1"/>
        <end position="25"/>
    </location>
</feature>
<keyword evidence="2" id="KW-0614">Plasmid</keyword>
<organism evidence="2 3">
    <name type="scientific">Rhizobium etli bv. mimosae str. IE4771</name>
    <dbReference type="NCBI Taxonomy" id="1432050"/>
    <lineage>
        <taxon>Bacteria</taxon>
        <taxon>Pseudomonadati</taxon>
        <taxon>Pseudomonadota</taxon>
        <taxon>Alphaproteobacteria</taxon>
        <taxon>Hyphomicrobiales</taxon>
        <taxon>Rhizobiaceae</taxon>
        <taxon>Rhizobium/Agrobacterium group</taxon>
        <taxon>Rhizobium</taxon>
    </lineage>
</organism>
<evidence type="ECO:0000256" key="1">
    <source>
        <dbReference type="SAM" id="MobiDB-lite"/>
    </source>
</evidence>
<dbReference type="Proteomes" id="UP000027180">
    <property type="component" value="Plasmid pRetIE4771b"/>
</dbReference>